<evidence type="ECO:0000313" key="6">
    <source>
        <dbReference type="EMBL" id="OBT97582.1"/>
    </source>
</evidence>
<evidence type="ECO:0008006" key="8">
    <source>
        <dbReference type="Google" id="ProtNLM"/>
    </source>
</evidence>
<keyword evidence="3 5" id="KW-1133">Transmembrane helix</keyword>
<dbReference type="STRING" id="342668.A0A1B8GP46"/>
<feature type="transmembrane region" description="Helical" evidence="5">
    <location>
        <begin position="110"/>
        <end position="135"/>
    </location>
</feature>
<feature type="transmembrane region" description="Helical" evidence="5">
    <location>
        <begin position="20"/>
        <end position="37"/>
    </location>
</feature>
<feature type="transmembrane region" description="Helical" evidence="5">
    <location>
        <begin position="162"/>
        <end position="185"/>
    </location>
</feature>
<evidence type="ECO:0000313" key="7">
    <source>
        <dbReference type="Proteomes" id="UP000091956"/>
    </source>
</evidence>
<keyword evidence="7" id="KW-1185">Reference proteome</keyword>
<keyword evidence="2 5" id="KW-0812">Transmembrane</keyword>
<feature type="transmembrane region" description="Helical" evidence="5">
    <location>
        <begin position="197"/>
        <end position="221"/>
    </location>
</feature>
<keyword evidence="4 5" id="KW-0472">Membrane</keyword>
<comment type="subcellular location">
    <subcellularLocation>
        <location evidence="1">Membrane</location>
        <topology evidence="1">Multi-pass membrane protein</topology>
    </subcellularLocation>
</comment>
<dbReference type="InterPro" id="IPR007568">
    <property type="entry name" value="RTA1"/>
</dbReference>
<evidence type="ECO:0000256" key="2">
    <source>
        <dbReference type="ARBA" id="ARBA00022692"/>
    </source>
</evidence>
<proteinExistence type="predicted"/>
<dbReference type="AlphaFoldDB" id="A0A1B8GP46"/>
<feature type="transmembrane region" description="Helical" evidence="5">
    <location>
        <begin position="44"/>
        <end position="64"/>
    </location>
</feature>
<dbReference type="PANTHER" id="PTHR31465:SF34">
    <property type="entry name" value="DOMAIN PROTEIN, PUTATIVE (AFU_ORTHOLOGUE AFUA_3G00480)-RELATED"/>
    <property type="match status" value="1"/>
</dbReference>
<evidence type="ECO:0000256" key="4">
    <source>
        <dbReference type="ARBA" id="ARBA00023136"/>
    </source>
</evidence>
<evidence type="ECO:0000256" key="3">
    <source>
        <dbReference type="ARBA" id="ARBA00022989"/>
    </source>
</evidence>
<feature type="transmembrane region" description="Helical" evidence="5">
    <location>
        <begin position="76"/>
        <end position="98"/>
    </location>
</feature>
<sequence length="333" mass="37655">MEDGKPVEGSLYVYAPNKVAPVFFAVAFAVSAVGHTWQCHRYKCFKMIGLHPLCAVLFFAGYTLREYGAFDYVYTGSFVTLITFILSQVFIYICPPLLELANYHVLGRILYYVPYLAPLPPGRVLSTFGGLMIVVETLNSLGVALSTNRSPNHNSQELGSQITIAALAIQLVVIVIFFVLAAIFHRRCVKANIHARAISTPLATLYVSMALIFIRCIYRLVEHFGNTTVRVGDAESLMALSPILRYEWYFYVFEASLMLINSVIWNVWNPGRYLPINRHIYLARNGKTELEAKVQKAGRPWLALLTLGMFFREEQEYHPFLELDGYSDANARV</sequence>
<evidence type="ECO:0000256" key="1">
    <source>
        <dbReference type="ARBA" id="ARBA00004141"/>
    </source>
</evidence>
<dbReference type="Proteomes" id="UP000091956">
    <property type="component" value="Unassembled WGS sequence"/>
</dbReference>
<accession>A0A1B8GP46</accession>
<gene>
    <name evidence="6" type="ORF">VE01_04508</name>
</gene>
<dbReference type="RefSeq" id="XP_018131315.1">
    <property type="nucleotide sequence ID" value="XM_018273980.2"/>
</dbReference>
<dbReference type="GO" id="GO:0016020">
    <property type="term" value="C:membrane"/>
    <property type="evidence" value="ECO:0007669"/>
    <property type="project" value="UniProtKB-SubCell"/>
</dbReference>
<reference evidence="6 7" key="1">
    <citation type="submission" date="2016-03" db="EMBL/GenBank/DDBJ databases">
        <title>Comparative genomics of Pseudogymnoascus destructans, the fungus causing white-nose syndrome of bats.</title>
        <authorList>
            <person name="Palmer J.M."/>
            <person name="Drees K.P."/>
            <person name="Foster J.T."/>
            <person name="Lindner D.L."/>
        </authorList>
    </citation>
    <scope>NUCLEOTIDE SEQUENCE [LARGE SCALE GENOMIC DNA]</scope>
    <source>
        <strain evidence="6 7">UAMH 10579</strain>
    </source>
</reference>
<feature type="transmembrane region" description="Helical" evidence="5">
    <location>
        <begin position="248"/>
        <end position="268"/>
    </location>
</feature>
<name>A0A1B8GP46_9PEZI</name>
<dbReference type="OrthoDB" id="3358017at2759"/>
<dbReference type="Pfam" id="PF04479">
    <property type="entry name" value="RTA1"/>
    <property type="match status" value="1"/>
</dbReference>
<reference evidence="7" key="2">
    <citation type="journal article" date="2018" name="Nat. Commun.">
        <title>Extreme sensitivity to ultraviolet light in the fungal pathogen causing white-nose syndrome of bats.</title>
        <authorList>
            <person name="Palmer J.M."/>
            <person name="Drees K.P."/>
            <person name="Foster J.T."/>
            <person name="Lindner D.L."/>
        </authorList>
    </citation>
    <scope>NUCLEOTIDE SEQUENCE [LARGE SCALE GENOMIC DNA]</scope>
    <source>
        <strain evidence="7">UAMH 10579</strain>
    </source>
</reference>
<organism evidence="6 7">
    <name type="scientific">Pseudogymnoascus verrucosus</name>
    <dbReference type="NCBI Taxonomy" id="342668"/>
    <lineage>
        <taxon>Eukaryota</taxon>
        <taxon>Fungi</taxon>
        <taxon>Dikarya</taxon>
        <taxon>Ascomycota</taxon>
        <taxon>Pezizomycotina</taxon>
        <taxon>Leotiomycetes</taxon>
        <taxon>Thelebolales</taxon>
        <taxon>Thelebolaceae</taxon>
        <taxon>Pseudogymnoascus</taxon>
    </lineage>
</organism>
<protein>
    <recommendedName>
        <fullName evidence="8">RTA1 domain protein</fullName>
    </recommendedName>
</protein>
<dbReference type="EMBL" id="KV460221">
    <property type="protein sequence ID" value="OBT97582.1"/>
    <property type="molecule type" value="Genomic_DNA"/>
</dbReference>
<dbReference type="GeneID" id="28837894"/>
<evidence type="ECO:0000256" key="5">
    <source>
        <dbReference type="SAM" id="Phobius"/>
    </source>
</evidence>
<dbReference type="PANTHER" id="PTHR31465">
    <property type="entry name" value="PROTEIN RTA1-RELATED"/>
    <property type="match status" value="1"/>
</dbReference>